<reference evidence="3 4" key="1">
    <citation type="submission" date="2014-03" db="EMBL/GenBank/DDBJ databases">
        <title>Draft Genome Sequences of 13 Willow Endophytes.</title>
        <authorList>
            <person name="Gan H.Y."/>
            <person name="Gan H.M."/>
            <person name="Savka M.A."/>
            <person name="Hudson A.O."/>
        </authorList>
    </citation>
    <scope>NUCLEOTIDE SEQUENCE [LARGE SCALE GENOMIC DNA]</scope>
    <source>
        <strain evidence="3 4">RIT293</strain>
    </source>
</reference>
<protein>
    <submittedName>
        <fullName evidence="3">Putative ATP-binding protein</fullName>
    </submittedName>
</protein>
<dbReference type="SUPFAM" id="SSF55961">
    <property type="entry name" value="Bet v1-like"/>
    <property type="match status" value="1"/>
</dbReference>
<dbReference type="InterPro" id="IPR004176">
    <property type="entry name" value="Clp_R_N"/>
</dbReference>
<gene>
    <name evidence="3" type="ORF">BW34_01779</name>
</gene>
<accession>A0A031FU21</accession>
<dbReference type="eggNOG" id="COG3832">
    <property type="taxonomic scope" value="Bacteria"/>
</dbReference>
<dbReference type="PROSITE" id="PS51903">
    <property type="entry name" value="CLP_R"/>
    <property type="match status" value="1"/>
</dbReference>
<dbReference type="GO" id="GO:0005524">
    <property type="term" value="F:ATP binding"/>
    <property type="evidence" value="ECO:0007669"/>
    <property type="project" value="UniProtKB-KW"/>
</dbReference>
<dbReference type="SUPFAM" id="SSF81923">
    <property type="entry name" value="Double Clp-N motif"/>
    <property type="match status" value="1"/>
</dbReference>
<keyword evidence="3" id="KW-0547">Nucleotide-binding</keyword>
<evidence type="ECO:0000313" key="4">
    <source>
        <dbReference type="Proteomes" id="UP000024001"/>
    </source>
</evidence>
<sequence>MSKMTTAIGNAHRLTQYAMEEASRVDRRELGVEHLLLALTLDASDAGQVLRASGVTVAAVRSAVAAEEAEQLSSLGMTGAQITPGPISIGPGAGWTWTPVAEKLLTASGDGTTAGILRRVLAEPSGAIASLFRRMDVSAEELRDRLDAATALPPAVSVRRPHPLARSAAAFVAASIHDTWALISSAERLPEWEESVGHVTGDSGGGWIGSPRDEVTAKPAFRRLQIARTRNVDAHRVSWTFRYPDAPRANERRIGLQLEPAAGGTMVHIDYAWERPQRRRRAALGRVMAPVYRLVVAMQVARVGASIGAALR</sequence>
<dbReference type="EMBL" id="JFYO01000005">
    <property type="protein sequence ID" value="EZP27787.1"/>
    <property type="molecule type" value="Genomic_DNA"/>
</dbReference>
<dbReference type="Gene3D" id="3.30.530.20">
    <property type="match status" value="1"/>
</dbReference>
<keyword evidence="3" id="KW-0067">ATP-binding</keyword>
<dbReference type="InterPro" id="IPR023393">
    <property type="entry name" value="START-like_dom_sf"/>
</dbReference>
<proteinExistence type="predicted"/>
<dbReference type="OrthoDB" id="3428089at2"/>
<dbReference type="Pfam" id="PF02861">
    <property type="entry name" value="Clp_N"/>
    <property type="match status" value="1"/>
</dbReference>
<keyword evidence="1" id="KW-0677">Repeat</keyword>
<dbReference type="RefSeq" id="WP_036311425.1">
    <property type="nucleotide sequence ID" value="NZ_JFYO01000005.1"/>
</dbReference>
<dbReference type="InterPro" id="IPR019587">
    <property type="entry name" value="Polyketide_cyclase/dehydratase"/>
</dbReference>
<dbReference type="Gene3D" id="1.10.1780.10">
    <property type="entry name" value="Clp, N-terminal domain"/>
    <property type="match status" value="1"/>
</dbReference>
<dbReference type="Pfam" id="PF10604">
    <property type="entry name" value="Polyketide_cyc2"/>
    <property type="match status" value="1"/>
</dbReference>
<organism evidence="3 4">
    <name type="scientific">Microbacterium oleivorans</name>
    <dbReference type="NCBI Taxonomy" id="273677"/>
    <lineage>
        <taxon>Bacteria</taxon>
        <taxon>Bacillati</taxon>
        <taxon>Actinomycetota</taxon>
        <taxon>Actinomycetes</taxon>
        <taxon>Micrococcales</taxon>
        <taxon>Microbacteriaceae</taxon>
        <taxon>Microbacterium</taxon>
    </lineage>
</organism>
<evidence type="ECO:0000259" key="2">
    <source>
        <dbReference type="PROSITE" id="PS51903"/>
    </source>
</evidence>
<evidence type="ECO:0000256" key="1">
    <source>
        <dbReference type="PROSITE-ProRule" id="PRU01251"/>
    </source>
</evidence>
<feature type="domain" description="Clp R" evidence="2">
    <location>
        <begin position="1"/>
        <end position="70"/>
    </location>
</feature>
<dbReference type="InterPro" id="IPR036628">
    <property type="entry name" value="Clp_N_dom_sf"/>
</dbReference>
<name>A0A031FU21_9MICO</name>
<dbReference type="AlphaFoldDB" id="A0A031FU21"/>
<dbReference type="Proteomes" id="UP000024001">
    <property type="component" value="Unassembled WGS sequence"/>
</dbReference>
<dbReference type="PATRIC" id="fig|273677.3.peg.1762"/>
<evidence type="ECO:0000313" key="3">
    <source>
        <dbReference type="EMBL" id="EZP27787.1"/>
    </source>
</evidence>
<keyword evidence="4" id="KW-1185">Reference proteome</keyword>
<comment type="caution">
    <text evidence="3">The sequence shown here is derived from an EMBL/GenBank/DDBJ whole genome shotgun (WGS) entry which is preliminary data.</text>
</comment>